<dbReference type="GeneID" id="93572761"/>
<organism evidence="4 5">
    <name type="scientific">Aspergillus brasiliensis (strain CBS 101740 / IMI 381727 / IBT 21946)</name>
    <dbReference type="NCBI Taxonomy" id="767769"/>
    <lineage>
        <taxon>Eukaryota</taxon>
        <taxon>Fungi</taxon>
        <taxon>Dikarya</taxon>
        <taxon>Ascomycota</taxon>
        <taxon>Pezizomycotina</taxon>
        <taxon>Eurotiomycetes</taxon>
        <taxon>Eurotiomycetidae</taxon>
        <taxon>Eurotiales</taxon>
        <taxon>Aspergillaceae</taxon>
        <taxon>Aspergillus</taxon>
        <taxon>Aspergillus subgen. Circumdati</taxon>
    </lineage>
</organism>
<dbReference type="InterPro" id="IPR004045">
    <property type="entry name" value="Glutathione_S-Trfase_N"/>
</dbReference>
<evidence type="ECO:0000259" key="3">
    <source>
        <dbReference type="PROSITE" id="PS50405"/>
    </source>
</evidence>
<evidence type="ECO:0000313" key="5">
    <source>
        <dbReference type="Proteomes" id="UP000184499"/>
    </source>
</evidence>
<dbReference type="InterPro" id="IPR040079">
    <property type="entry name" value="Glutathione_S-Trfase"/>
</dbReference>
<dbReference type="Pfam" id="PF13409">
    <property type="entry name" value="GST_N_2"/>
    <property type="match status" value="1"/>
</dbReference>
<reference evidence="5" key="1">
    <citation type="journal article" date="2017" name="Genome Biol.">
        <title>Comparative genomics reveals high biological diversity and specific adaptations in the industrially and medically important fungal genus Aspergillus.</title>
        <authorList>
            <person name="de Vries R.P."/>
            <person name="Riley R."/>
            <person name="Wiebenga A."/>
            <person name="Aguilar-Osorio G."/>
            <person name="Amillis S."/>
            <person name="Uchima C.A."/>
            <person name="Anderluh G."/>
            <person name="Asadollahi M."/>
            <person name="Askin M."/>
            <person name="Barry K."/>
            <person name="Battaglia E."/>
            <person name="Bayram O."/>
            <person name="Benocci T."/>
            <person name="Braus-Stromeyer S.A."/>
            <person name="Caldana C."/>
            <person name="Canovas D."/>
            <person name="Cerqueira G.C."/>
            <person name="Chen F."/>
            <person name="Chen W."/>
            <person name="Choi C."/>
            <person name="Clum A."/>
            <person name="Dos Santos R.A."/>
            <person name="Damasio A.R."/>
            <person name="Diallinas G."/>
            <person name="Emri T."/>
            <person name="Fekete E."/>
            <person name="Flipphi M."/>
            <person name="Freyberg S."/>
            <person name="Gallo A."/>
            <person name="Gournas C."/>
            <person name="Habgood R."/>
            <person name="Hainaut M."/>
            <person name="Harispe M.L."/>
            <person name="Henrissat B."/>
            <person name="Hilden K.S."/>
            <person name="Hope R."/>
            <person name="Hossain A."/>
            <person name="Karabika E."/>
            <person name="Karaffa L."/>
            <person name="Karanyi Z."/>
            <person name="Krasevec N."/>
            <person name="Kuo A."/>
            <person name="Kusch H."/>
            <person name="LaButti K."/>
            <person name="Lagendijk E.L."/>
            <person name="Lapidus A."/>
            <person name="Levasseur A."/>
            <person name="Lindquist E."/>
            <person name="Lipzen A."/>
            <person name="Logrieco A.F."/>
            <person name="MacCabe A."/>
            <person name="Maekelae M.R."/>
            <person name="Malavazi I."/>
            <person name="Melin P."/>
            <person name="Meyer V."/>
            <person name="Mielnichuk N."/>
            <person name="Miskei M."/>
            <person name="Molnar A.P."/>
            <person name="Mule G."/>
            <person name="Ngan C.Y."/>
            <person name="Orejas M."/>
            <person name="Orosz E."/>
            <person name="Ouedraogo J.P."/>
            <person name="Overkamp K.M."/>
            <person name="Park H.-S."/>
            <person name="Perrone G."/>
            <person name="Piumi F."/>
            <person name="Punt P.J."/>
            <person name="Ram A.F."/>
            <person name="Ramon A."/>
            <person name="Rauscher S."/>
            <person name="Record E."/>
            <person name="Riano-Pachon D.M."/>
            <person name="Robert V."/>
            <person name="Roehrig J."/>
            <person name="Ruller R."/>
            <person name="Salamov A."/>
            <person name="Salih N.S."/>
            <person name="Samson R.A."/>
            <person name="Sandor E."/>
            <person name="Sanguinetti M."/>
            <person name="Schuetze T."/>
            <person name="Sepcic K."/>
            <person name="Shelest E."/>
            <person name="Sherlock G."/>
            <person name="Sophianopoulou V."/>
            <person name="Squina F.M."/>
            <person name="Sun H."/>
            <person name="Susca A."/>
            <person name="Todd R.B."/>
            <person name="Tsang A."/>
            <person name="Unkles S.E."/>
            <person name="van de Wiele N."/>
            <person name="van Rossen-Uffink D."/>
            <person name="Oliveira J.V."/>
            <person name="Vesth T.C."/>
            <person name="Visser J."/>
            <person name="Yu J.-H."/>
            <person name="Zhou M."/>
            <person name="Andersen M.R."/>
            <person name="Archer D.B."/>
            <person name="Baker S.E."/>
            <person name="Benoit I."/>
            <person name="Brakhage A.A."/>
            <person name="Braus G.H."/>
            <person name="Fischer R."/>
            <person name="Frisvad J.C."/>
            <person name="Goldman G.H."/>
            <person name="Houbraken J."/>
            <person name="Oakley B."/>
            <person name="Pocsi I."/>
            <person name="Scazzocchio C."/>
            <person name="Seiboth B."/>
            <person name="vanKuyk P.A."/>
            <person name="Wortman J."/>
            <person name="Dyer P.S."/>
            <person name="Grigoriev I.V."/>
        </authorList>
    </citation>
    <scope>NUCLEOTIDE SEQUENCE [LARGE SCALE GENOMIC DNA]</scope>
    <source>
        <strain evidence="5">CBS 101740 / IMI 381727 / IBT 21946</strain>
    </source>
</reference>
<name>A0A1L9V0L7_ASPBC</name>
<feature type="domain" description="GST N-terminal" evidence="2">
    <location>
        <begin position="1"/>
        <end position="83"/>
    </location>
</feature>
<dbReference type="PANTHER" id="PTHR44051">
    <property type="entry name" value="GLUTATHIONE S-TRANSFERASE-RELATED"/>
    <property type="match status" value="1"/>
</dbReference>
<dbReference type="SFLD" id="SFLDS00019">
    <property type="entry name" value="Glutathione_Transferase_(cytos"/>
    <property type="match status" value="1"/>
</dbReference>
<sequence length="232" mass="26456">MSGLTIHHLRLSQSERITWLCEELEIPYTLKCYNRQQPTLQAPDDYRKLHWSGTAPIIEDNGVVLGETMAIIEYILTKYGQGRLVLTPDHPNYADYVFWLHRAQGSTMPSFMGMLFSRVRGGKQSSGNEEEEEDFVYKMSQSRVKATCEAMDQHLAKNTYLAGEEFTAADCVSVFQLTTLRLFIPYSLDEYPHIVRYLERIGQRPAYKRAMQKGDPDLVPLLAASAPAKSLL</sequence>
<dbReference type="RefSeq" id="XP_067484629.1">
    <property type="nucleotide sequence ID" value="XM_067620273.1"/>
</dbReference>
<evidence type="ECO:0008006" key="6">
    <source>
        <dbReference type="Google" id="ProtNLM"/>
    </source>
</evidence>
<dbReference type="PROSITE" id="PS50404">
    <property type="entry name" value="GST_NTER"/>
    <property type="match status" value="1"/>
</dbReference>
<evidence type="ECO:0000259" key="2">
    <source>
        <dbReference type="PROSITE" id="PS50404"/>
    </source>
</evidence>
<dbReference type="InterPro" id="IPR036249">
    <property type="entry name" value="Thioredoxin-like_sf"/>
</dbReference>
<protein>
    <recommendedName>
        <fullName evidence="6">Glutathione S-transferase</fullName>
    </recommendedName>
</protein>
<dbReference type="AlphaFoldDB" id="A0A1L9V0L7"/>
<dbReference type="Pfam" id="PF00043">
    <property type="entry name" value="GST_C"/>
    <property type="match status" value="1"/>
</dbReference>
<feature type="domain" description="GST C-terminal" evidence="3">
    <location>
        <begin position="89"/>
        <end position="220"/>
    </location>
</feature>
<dbReference type="InterPro" id="IPR036282">
    <property type="entry name" value="Glutathione-S-Trfase_C_sf"/>
</dbReference>
<dbReference type="PROSITE" id="PS50405">
    <property type="entry name" value="GST_CTER"/>
    <property type="match status" value="1"/>
</dbReference>
<comment type="similarity">
    <text evidence="1">Belongs to the GST superfamily.</text>
</comment>
<dbReference type="Proteomes" id="UP000184499">
    <property type="component" value="Unassembled WGS sequence"/>
</dbReference>
<dbReference type="SFLD" id="SFLDG00358">
    <property type="entry name" value="Main_(cytGST)"/>
    <property type="match status" value="1"/>
</dbReference>
<dbReference type="OMA" id="YADYVFW"/>
<dbReference type="InterPro" id="IPR010987">
    <property type="entry name" value="Glutathione-S-Trfase_C-like"/>
</dbReference>
<dbReference type="Gene3D" id="3.40.30.10">
    <property type="entry name" value="Glutaredoxin"/>
    <property type="match status" value="1"/>
</dbReference>
<dbReference type="SUPFAM" id="SSF47616">
    <property type="entry name" value="GST C-terminal domain-like"/>
    <property type="match status" value="1"/>
</dbReference>
<dbReference type="EMBL" id="KV878679">
    <property type="protein sequence ID" value="OJJ77382.1"/>
    <property type="molecule type" value="Genomic_DNA"/>
</dbReference>
<dbReference type="InterPro" id="IPR004046">
    <property type="entry name" value="GST_C"/>
</dbReference>
<evidence type="ECO:0000256" key="1">
    <source>
        <dbReference type="ARBA" id="ARBA00007409"/>
    </source>
</evidence>
<dbReference type="SFLD" id="SFLDG01150">
    <property type="entry name" value="Main.1:_Beta-like"/>
    <property type="match status" value="1"/>
</dbReference>
<accession>A0A1L9V0L7</accession>
<dbReference type="VEuPathDB" id="FungiDB:ASPBRDRAFT_190690"/>
<evidence type="ECO:0000313" key="4">
    <source>
        <dbReference type="EMBL" id="OJJ77382.1"/>
    </source>
</evidence>
<dbReference type="Gene3D" id="1.20.1050.10">
    <property type="match status" value="1"/>
</dbReference>
<dbReference type="OrthoDB" id="2309723at2759"/>
<gene>
    <name evidence="4" type="ORF">ASPBRDRAFT_190690</name>
</gene>
<dbReference type="PANTHER" id="PTHR44051:SF9">
    <property type="entry name" value="GLUTATHIONE S-TRANSFERASE 1"/>
    <property type="match status" value="1"/>
</dbReference>
<dbReference type="SUPFAM" id="SSF52833">
    <property type="entry name" value="Thioredoxin-like"/>
    <property type="match status" value="1"/>
</dbReference>
<dbReference type="CDD" id="cd03046">
    <property type="entry name" value="GST_N_GTT1_like"/>
    <property type="match status" value="1"/>
</dbReference>
<proteinExistence type="inferred from homology"/>
<dbReference type="STRING" id="767769.A0A1L9V0L7"/>
<keyword evidence="5" id="KW-1185">Reference proteome</keyword>